<protein>
    <submittedName>
        <fullName evidence="1">Uncharacterized protein</fullName>
    </submittedName>
</protein>
<comment type="caution">
    <text evidence="1">The sequence shown here is derived from an EMBL/GenBank/DDBJ whole genome shotgun (WGS) entry which is preliminary data.</text>
</comment>
<sequence length="466" mass="52723">MSTPNHGGVCKRSCDFSPFDSFYSVLLNFRSPLSDVVSQPTPWSERISERYQCVLAPDLADWLDREIWKRKGTGEFRVPIAADGLLSDAPDEIWPGLMPCDLLPILGDSDGNWVCVRADANNQLAEMVQWFHGGGDWMPWGKRLADAIVFEAVVERLPGPRRRLAIPAENPKQDFDPLNDPFVHWAFEHQHKAIRELLAEQIGAQESADILLREDVACEAVRCELVQDAMHQPWASRLNSKLANQLGLSWNDCVSWMFDGSRMPEDAWSLLKEKLKLGDHDRGQQDWQAVESHCRAVIDHTSDSARQIAWAWDLLGYAIERRGDVAAAIATYEQGAMASSFTDQAVRMNSHWMQQDAAKFSVARLQKLDPNRVADSKYFSSLLATDTQSCRHQVVEYWMDQANQATCEVQRHDRLMKAGWDVGVDSFARYSVLLDRVAEAAEGSGQHARATLAKTHRRCLRNRYGV</sequence>
<evidence type="ECO:0000313" key="1">
    <source>
        <dbReference type="EMBL" id="GAA5509757.1"/>
    </source>
</evidence>
<dbReference type="EMBL" id="BAABRO010000016">
    <property type="protein sequence ID" value="GAA5509757.1"/>
    <property type="molecule type" value="Genomic_DNA"/>
</dbReference>
<dbReference type="Proteomes" id="UP001416858">
    <property type="component" value="Unassembled WGS sequence"/>
</dbReference>
<accession>A0ABP9VX89</accession>
<keyword evidence="2" id="KW-1185">Reference proteome</keyword>
<evidence type="ECO:0000313" key="2">
    <source>
        <dbReference type="Proteomes" id="UP001416858"/>
    </source>
</evidence>
<reference evidence="1 2" key="1">
    <citation type="submission" date="2024-02" db="EMBL/GenBank/DDBJ databases">
        <title>Rhodopirellula caenicola NBRC 110016.</title>
        <authorList>
            <person name="Ichikawa N."/>
            <person name="Katano-Makiyama Y."/>
            <person name="Hidaka K."/>
        </authorList>
    </citation>
    <scope>NUCLEOTIDE SEQUENCE [LARGE SCALE GENOMIC DNA]</scope>
    <source>
        <strain evidence="1 2">NBRC 110016</strain>
    </source>
</reference>
<proteinExistence type="predicted"/>
<organism evidence="1 2">
    <name type="scientific">Novipirellula caenicola</name>
    <dbReference type="NCBI Taxonomy" id="1536901"/>
    <lineage>
        <taxon>Bacteria</taxon>
        <taxon>Pseudomonadati</taxon>
        <taxon>Planctomycetota</taxon>
        <taxon>Planctomycetia</taxon>
        <taxon>Pirellulales</taxon>
        <taxon>Pirellulaceae</taxon>
        <taxon>Novipirellula</taxon>
    </lineage>
</organism>
<name>A0ABP9VX89_9BACT</name>
<gene>
    <name evidence="1" type="ORF">Rcae01_05260</name>
</gene>